<feature type="transmembrane region" description="Helical" evidence="1">
    <location>
        <begin position="322"/>
        <end position="345"/>
    </location>
</feature>
<keyword evidence="3" id="KW-0031">Aminopeptidase</keyword>
<feature type="transmembrane region" description="Helical" evidence="1">
    <location>
        <begin position="568"/>
        <end position="586"/>
    </location>
</feature>
<dbReference type="PANTHER" id="PTHR37305:SF1">
    <property type="entry name" value="MEMBRANE PROTEIN"/>
    <property type="match status" value="1"/>
</dbReference>
<keyword evidence="1" id="KW-1133">Transmembrane helix</keyword>
<feature type="transmembrane region" description="Helical" evidence="1">
    <location>
        <begin position="177"/>
        <end position="196"/>
    </location>
</feature>
<dbReference type="Proteomes" id="UP001387215">
    <property type="component" value="Unassembled WGS sequence"/>
</dbReference>
<dbReference type="SUPFAM" id="SSF55486">
    <property type="entry name" value="Metalloproteases ('zincins'), catalytic domain"/>
    <property type="match status" value="1"/>
</dbReference>
<dbReference type="InterPro" id="IPR014782">
    <property type="entry name" value="Peptidase_M1_dom"/>
</dbReference>
<name>A0ABU8D4R7_9GAMM</name>
<proteinExistence type="predicted"/>
<evidence type="ECO:0000256" key="1">
    <source>
        <dbReference type="SAM" id="Phobius"/>
    </source>
</evidence>
<reference evidence="3 4" key="1">
    <citation type="submission" date="2024-02" db="EMBL/GenBank/DDBJ databases">
        <title>Lysobacter Genome Sequencing and Mining.</title>
        <authorList>
            <person name="Bierman J."/>
            <person name="Walker M.C."/>
        </authorList>
    </citation>
    <scope>NUCLEOTIDE SEQUENCE [LARGE SCALE GENOMIC DNA]</scope>
    <source>
        <strain evidence="3 4">PB6250</strain>
    </source>
</reference>
<dbReference type="InterPro" id="IPR027268">
    <property type="entry name" value="Peptidase_M4/M1_CTD_sf"/>
</dbReference>
<feature type="transmembrane region" description="Helical" evidence="1">
    <location>
        <begin position="441"/>
        <end position="463"/>
    </location>
</feature>
<dbReference type="Gene3D" id="1.10.390.10">
    <property type="entry name" value="Neutral Protease Domain 2"/>
    <property type="match status" value="1"/>
</dbReference>
<keyword evidence="3" id="KW-0645">Protease</keyword>
<comment type="caution">
    <text evidence="3">The sequence shown here is derived from an EMBL/GenBank/DDBJ whole genome shotgun (WGS) entry which is preliminary data.</text>
</comment>
<evidence type="ECO:0000313" key="4">
    <source>
        <dbReference type="Proteomes" id="UP001387215"/>
    </source>
</evidence>
<feature type="transmembrane region" description="Helical" evidence="1">
    <location>
        <begin position="54"/>
        <end position="80"/>
    </location>
</feature>
<evidence type="ECO:0000313" key="3">
    <source>
        <dbReference type="EMBL" id="MEI2456003.1"/>
    </source>
</evidence>
<dbReference type="RefSeq" id="WP_336132166.1">
    <property type="nucleotide sequence ID" value="NZ_JBANDL010000002.1"/>
</dbReference>
<keyword evidence="1" id="KW-0472">Membrane</keyword>
<feature type="transmembrane region" description="Helical" evidence="1">
    <location>
        <begin position="244"/>
        <end position="261"/>
    </location>
</feature>
<keyword evidence="1" id="KW-0812">Transmembrane</keyword>
<feature type="transmembrane region" description="Helical" evidence="1">
    <location>
        <begin position="101"/>
        <end position="126"/>
    </location>
</feature>
<keyword evidence="4" id="KW-1185">Reference proteome</keyword>
<feature type="domain" description="Peptidase M1 membrane alanine aminopeptidase" evidence="2">
    <location>
        <begin position="864"/>
        <end position="1045"/>
    </location>
</feature>
<dbReference type="GO" id="GO:0004177">
    <property type="term" value="F:aminopeptidase activity"/>
    <property type="evidence" value="ECO:0007669"/>
    <property type="project" value="UniProtKB-KW"/>
</dbReference>
<feature type="transmembrane region" description="Helical" evidence="1">
    <location>
        <begin position="472"/>
        <end position="491"/>
    </location>
</feature>
<keyword evidence="3" id="KW-0378">Hydrolase</keyword>
<feature type="transmembrane region" description="Helical" evidence="1">
    <location>
        <begin position="408"/>
        <end position="429"/>
    </location>
</feature>
<protein>
    <submittedName>
        <fullName evidence="3">M1 family aminopeptidase</fullName>
    </submittedName>
</protein>
<sequence>MILEFFRFELRQQLRSPLLWLFAAVYGLLAFALTSSEAVQMGGAIGNVDRNAPVVIVNLFGNFSVVGLFAIMVFVAGALLRDFEQGTADLFFATPMRKRDYLIGRLAAALVGCLALYVLVALGMMLGPFMPWVDPERVAAFSLRPYLWGFAVFVLPNLIVTGALLTLLALSSRKLLVVYLGAMGSFLLNAIAGVLMEDMENDWLATLLDPFGLVAFDRSIRYWSADEYNRALPAIEGFLLVNRLLWSAAGLAVIALAFALFKPLRAGTGKPRWWQRRRTASAEAATPPLVLPKVSPRFDAGARRAQFLHALRMDLLGVFRSVPFLVMLAFSLLNFLGSVSVMQSMFGTKTYPTTALMLEALQGTYSYMLIFVVLYYAGELVFRERSVRLAEVIDAMPVPNWLPLTSKFVCLVAVVACFQAVGAVAAMGYQLVKGYTALEPALYLQGLLVNSTPFVLMGGLALAMQVLTNNRFAGYGVIILVLVVKAGMRYLHLEHNLYNYGHAPAVPYSDLNGYGHFLEPRLWFTGYWGLFLLALLLLSAAFWVRGVAPDWRGRMAVARERLRGRPSLMLAGTIACWAAVGGFIFWNTNVLNRYLPSDVAMDEQAEYETRYRRYKDLPQPRIVAVDNRVDLYPERLAVTIAGRYRIVNQHAAPIRELHVRYSPQARIERMEFGGAKLVSDDRRIGYRIYRFDRPMQAGEQRNFDFRQSFVQRGFGNEPDNTSIVENGTFFNSNDLPHFGYSERGQLEDRNERRKRGLGELPRMAKLEDQAARANHYISTDSDWIAFRTSVCTAPDQIALAPGYLQREYRRDGRRCFDYAMDRPMMPFYAYLSARWEVRRAEHQGVPIEIYYDARHAFNVDRMIDASRKSLDYFQANFTPYQHRQVRILEFPGYERFAQSFANTIPFSESIGFIADLRDPDQIDYVFYVTAHEIAHQWWAHQVIGAATQGSTVLSESLSQYSALMVMEKEYGRAKMRRFLKYELDEYLSGRGGERVEELPLARVEDQPYVHYRKGSLVFYRLREELGEAAVNRALQRFLRDKAYQAPPYTNSAELLGYLRAEAKPEQQRLIGDLFEKISFYDNRVVEATSKRRADGKYEVTMRLHAAKRYADGKGKESPAPMDDWIEIGVFARGPSGEEADEKPLWLERRRVLETEPTLTVVVDEAPYEVGFDPYNKLIDRVPEDNRKKL</sequence>
<dbReference type="Pfam" id="PF01433">
    <property type="entry name" value="Peptidase_M1"/>
    <property type="match status" value="1"/>
</dbReference>
<accession>A0ABU8D4R7</accession>
<feature type="transmembrane region" description="Helical" evidence="1">
    <location>
        <begin position="527"/>
        <end position="548"/>
    </location>
</feature>
<feature type="transmembrane region" description="Helical" evidence="1">
    <location>
        <begin position="146"/>
        <end position="170"/>
    </location>
</feature>
<dbReference type="EMBL" id="JBANDL010000002">
    <property type="protein sequence ID" value="MEI2456003.1"/>
    <property type="molecule type" value="Genomic_DNA"/>
</dbReference>
<organism evidence="3 4">
    <name type="scientific">Lysobacter firmicutimachus</name>
    <dbReference type="NCBI Taxonomy" id="1792846"/>
    <lineage>
        <taxon>Bacteria</taxon>
        <taxon>Pseudomonadati</taxon>
        <taxon>Pseudomonadota</taxon>
        <taxon>Gammaproteobacteria</taxon>
        <taxon>Lysobacterales</taxon>
        <taxon>Lysobacteraceae</taxon>
        <taxon>Lysobacter</taxon>
    </lineage>
</organism>
<dbReference type="PANTHER" id="PTHR37305">
    <property type="entry name" value="INTEGRAL MEMBRANE PROTEIN-RELATED"/>
    <property type="match status" value="1"/>
</dbReference>
<evidence type="ECO:0000259" key="2">
    <source>
        <dbReference type="Pfam" id="PF01433"/>
    </source>
</evidence>
<gene>
    <name evidence="3" type="ORF">V2J18_15150</name>
</gene>